<dbReference type="PROSITE" id="PS01137">
    <property type="entry name" value="TATD_1"/>
    <property type="match status" value="1"/>
</dbReference>
<dbReference type="Pfam" id="PF01026">
    <property type="entry name" value="TatD_DNase"/>
    <property type="match status" value="1"/>
</dbReference>
<dbReference type="PANTHER" id="PTHR46317:SF1">
    <property type="entry name" value="HYDROLASE, TATD FAMILY"/>
    <property type="match status" value="1"/>
</dbReference>
<proteinExistence type="inferred from homology"/>
<dbReference type="InterPro" id="IPR001130">
    <property type="entry name" value="TatD-like"/>
</dbReference>
<comment type="similarity">
    <text evidence="1">Belongs to the metallo-dependent hydrolases superfamily. TatD-type hydrolase family.</text>
</comment>
<dbReference type="GO" id="GO:0016787">
    <property type="term" value="F:hydrolase activity"/>
    <property type="evidence" value="ECO:0007669"/>
    <property type="project" value="UniProtKB-KW"/>
</dbReference>
<dbReference type="SUPFAM" id="SSF51556">
    <property type="entry name" value="Metallo-dependent hydrolases"/>
    <property type="match status" value="1"/>
</dbReference>
<evidence type="ECO:0000256" key="1">
    <source>
        <dbReference type="ARBA" id="ARBA00009275"/>
    </source>
</evidence>
<dbReference type="CDD" id="cd01310">
    <property type="entry name" value="TatD_DNAse"/>
    <property type="match status" value="1"/>
</dbReference>
<dbReference type="RefSeq" id="WP_369330607.1">
    <property type="nucleotide sequence ID" value="NZ_JAULBC010000005.1"/>
</dbReference>
<dbReference type="InterPro" id="IPR049677">
    <property type="entry name" value="QatD"/>
</dbReference>
<keyword evidence="5" id="KW-1185">Reference proteome</keyword>
<dbReference type="InterPro" id="IPR018228">
    <property type="entry name" value="DNase_TatD-rel_CS"/>
</dbReference>
<dbReference type="Gene3D" id="3.20.20.140">
    <property type="entry name" value="Metal-dependent hydrolases"/>
    <property type="match status" value="1"/>
</dbReference>
<dbReference type="PANTHER" id="PTHR46317">
    <property type="entry name" value="HYDROLASE OF PHP SUPERFAMILY-RELATED PROTEIN"/>
    <property type="match status" value="1"/>
</dbReference>
<dbReference type="InterPro" id="IPR032466">
    <property type="entry name" value="Metal_Hydrolase"/>
</dbReference>
<dbReference type="PIRSF" id="PIRSF005902">
    <property type="entry name" value="DNase_TatD"/>
    <property type="match status" value="1"/>
</dbReference>
<sequence length="245" mass="27747">MIIDTHCHIDLYPDPGEVLQDSIKANTTVLAMTNLPSHFEMGYPHFKSLKKIRLALGMHPLMADSHKKEFDLFLNNISKTSYVGEVGLDFSAEGMPTKDIQIYTFAKILKVVSGQKKILSIHSRQAEKEVLELLVKYKIENAIFHWYSGPLYLIEKIAHAGYYFSINPAMTRSASGRKIISKIPKALLLTETDGPFVMEHNSPARPGQVSSVISCLARLLLRSNKEIEELIEMNFNSVIKRLRPY</sequence>
<keyword evidence="2" id="KW-0479">Metal-binding</keyword>
<evidence type="ECO:0000313" key="5">
    <source>
        <dbReference type="Proteomes" id="UP001560573"/>
    </source>
</evidence>
<comment type="caution">
    <text evidence="4">The sequence shown here is derived from an EMBL/GenBank/DDBJ whole genome shotgun (WGS) entry which is preliminary data.</text>
</comment>
<dbReference type="NCBIfam" id="NF041926">
    <property type="entry name" value="QatD"/>
    <property type="match status" value="1"/>
</dbReference>
<keyword evidence="3 4" id="KW-0378">Hydrolase</keyword>
<reference evidence="4 5" key="1">
    <citation type="submission" date="2023-07" db="EMBL/GenBank/DDBJ databases">
        <authorList>
            <person name="Lian W.-H."/>
        </authorList>
    </citation>
    <scope>NUCLEOTIDE SEQUENCE [LARGE SCALE GENOMIC DNA]</scope>
    <source>
        <strain evidence="4 5">SYSU DXS3180</strain>
    </source>
</reference>
<dbReference type="Proteomes" id="UP001560573">
    <property type="component" value="Unassembled WGS sequence"/>
</dbReference>
<evidence type="ECO:0000256" key="2">
    <source>
        <dbReference type="ARBA" id="ARBA00022723"/>
    </source>
</evidence>
<evidence type="ECO:0000313" key="4">
    <source>
        <dbReference type="EMBL" id="MEX6689200.1"/>
    </source>
</evidence>
<accession>A0ABV3ZI56</accession>
<dbReference type="EMBL" id="JAULBC010000005">
    <property type="protein sequence ID" value="MEX6689200.1"/>
    <property type="molecule type" value="Genomic_DNA"/>
</dbReference>
<organism evidence="4 5">
    <name type="scientific">Danxiaibacter flavus</name>
    <dbReference type="NCBI Taxonomy" id="3049108"/>
    <lineage>
        <taxon>Bacteria</taxon>
        <taxon>Pseudomonadati</taxon>
        <taxon>Bacteroidota</taxon>
        <taxon>Chitinophagia</taxon>
        <taxon>Chitinophagales</taxon>
        <taxon>Chitinophagaceae</taxon>
        <taxon>Danxiaibacter</taxon>
    </lineage>
</organism>
<gene>
    <name evidence="4" type="ORF">QTN47_16950</name>
</gene>
<protein>
    <submittedName>
        <fullName evidence="4">TatD family hydrolase</fullName>
    </submittedName>
</protein>
<evidence type="ECO:0000256" key="3">
    <source>
        <dbReference type="ARBA" id="ARBA00022801"/>
    </source>
</evidence>
<name>A0ABV3ZI56_9BACT</name>